<evidence type="ECO:0000313" key="2">
    <source>
        <dbReference type="Proteomes" id="UP000449944"/>
    </source>
</evidence>
<accession>A0AAW9V5I4</accession>
<protein>
    <submittedName>
        <fullName evidence="1">Uncharacterized protein</fullName>
    </submittedName>
</protein>
<name>A0AAW9V5I4_9GAMM</name>
<gene>
    <name evidence="1" type="ORF">GKR67_00595</name>
</gene>
<comment type="caution">
    <text evidence="1">The sequence shown here is derived from an EMBL/GenBank/DDBJ whole genome shotgun (WGS) entry which is preliminary data.</text>
</comment>
<sequence length="130" mass="15054">MTISSSIREIIRLSKLKINARGKKRTVLITNINDIPFPDEISRESQNFWVFLNSLPDHDVIIIRNLMYVGRDLKAFSKSFMTLYAELNRVLTPDSSIAKSEINSKIHMLERYFSALFIYAQAEKINIDSL</sequence>
<proteinExistence type="predicted"/>
<reference evidence="1 2" key="1">
    <citation type="submission" date="2019-10" db="EMBL/GenBank/DDBJ databases">
        <title>Comparative genomic analysis of Providencia.</title>
        <authorList>
            <person name="Yuan C."/>
            <person name="Wei Y."/>
            <person name="Yin Z."/>
        </authorList>
    </citation>
    <scope>NUCLEOTIDE SEQUENCE [LARGE SCALE GENOMIC DNA]</scope>
    <source>
        <strain evidence="2">wls1934</strain>
    </source>
</reference>
<organism evidence="1 2">
    <name type="scientific">Providencia alcalifaciens</name>
    <dbReference type="NCBI Taxonomy" id="126385"/>
    <lineage>
        <taxon>Bacteria</taxon>
        <taxon>Pseudomonadati</taxon>
        <taxon>Pseudomonadota</taxon>
        <taxon>Gammaproteobacteria</taxon>
        <taxon>Enterobacterales</taxon>
        <taxon>Morganellaceae</taxon>
        <taxon>Providencia</taxon>
    </lineage>
</organism>
<dbReference type="EMBL" id="WLUB01000005">
    <property type="protein sequence ID" value="MTC33130.1"/>
    <property type="molecule type" value="Genomic_DNA"/>
</dbReference>
<evidence type="ECO:0000313" key="1">
    <source>
        <dbReference type="EMBL" id="MTC33130.1"/>
    </source>
</evidence>
<dbReference type="AlphaFoldDB" id="A0AAW9V5I4"/>
<dbReference type="Proteomes" id="UP000449944">
    <property type="component" value="Unassembled WGS sequence"/>
</dbReference>